<dbReference type="InterPro" id="IPR020846">
    <property type="entry name" value="MFS_dom"/>
</dbReference>
<organism evidence="7">
    <name type="scientific">Capitella teleta</name>
    <name type="common">Polychaete worm</name>
    <dbReference type="NCBI Taxonomy" id="283909"/>
    <lineage>
        <taxon>Eukaryota</taxon>
        <taxon>Metazoa</taxon>
        <taxon>Spiralia</taxon>
        <taxon>Lophotrochozoa</taxon>
        <taxon>Annelida</taxon>
        <taxon>Polychaeta</taxon>
        <taxon>Sedentaria</taxon>
        <taxon>Scolecida</taxon>
        <taxon>Capitellidae</taxon>
        <taxon>Capitella</taxon>
    </lineage>
</organism>
<dbReference type="SUPFAM" id="SSF103473">
    <property type="entry name" value="MFS general substrate transporter"/>
    <property type="match status" value="1"/>
</dbReference>
<reference evidence="7 9" key="2">
    <citation type="journal article" date="2013" name="Nature">
        <title>Insights into bilaterian evolution from three spiralian genomes.</title>
        <authorList>
            <person name="Simakov O."/>
            <person name="Marletaz F."/>
            <person name="Cho S.J."/>
            <person name="Edsinger-Gonzales E."/>
            <person name="Havlak P."/>
            <person name="Hellsten U."/>
            <person name="Kuo D.H."/>
            <person name="Larsson T."/>
            <person name="Lv J."/>
            <person name="Arendt D."/>
            <person name="Savage R."/>
            <person name="Osoegawa K."/>
            <person name="de Jong P."/>
            <person name="Grimwood J."/>
            <person name="Chapman J.A."/>
            <person name="Shapiro H."/>
            <person name="Aerts A."/>
            <person name="Otillar R.P."/>
            <person name="Terry A.Y."/>
            <person name="Boore J.L."/>
            <person name="Grigoriev I.V."/>
            <person name="Lindberg D.R."/>
            <person name="Seaver E.C."/>
            <person name="Weisblat D.A."/>
            <person name="Putnam N.H."/>
            <person name="Rokhsar D.S."/>
        </authorList>
    </citation>
    <scope>NUCLEOTIDE SEQUENCE</scope>
    <source>
        <strain evidence="7 9">I ESC-2004</strain>
    </source>
</reference>
<dbReference type="HOGENOM" id="CLU_001265_33_2_1"/>
<reference evidence="9" key="1">
    <citation type="submission" date="2012-12" db="EMBL/GenBank/DDBJ databases">
        <authorList>
            <person name="Hellsten U."/>
            <person name="Grimwood J."/>
            <person name="Chapman J.A."/>
            <person name="Shapiro H."/>
            <person name="Aerts A."/>
            <person name="Otillar R.P."/>
            <person name="Terry A.Y."/>
            <person name="Boore J.L."/>
            <person name="Simakov O."/>
            <person name="Marletaz F."/>
            <person name="Cho S.-J."/>
            <person name="Edsinger-Gonzales E."/>
            <person name="Havlak P."/>
            <person name="Kuo D.-H."/>
            <person name="Larsson T."/>
            <person name="Lv J."/>
            <person name="Arendt D."/>
            <person name="Savage R."/>
            <person name="Osoegawa K."/>
            <person name="de Jong P."/>
            <person name="Lindberg D.R."/>
            <person name="Seaver E.C."/>
            <person name="Weisblat D.A."/>
            <person name="Putnam N.H."/>
            <person name="Grigoriev I.V."/>
            <person name="Rokhsar D.S."/>
        </authorList>
    </citation>
    <scope>NUCLEOTIDE SEQUENCE</scope>
    <source>
        <strain evidence="9">I ESC-2004</strain>
    </source>
</reference>
<feature type="transmembrane region" description="Helical" evidence="5">
    <location>
        <begin position="165"/>
        <end position="182"/>
    </location>
</feature>
<dbReference type="EnsemblMetazoa" id="CapteT222145">
    <property type="protein sequence ID" value="CapteP222145"/>
    <property type="gene ID" value="CapteG222145"/>
</dbReference>
<dbReference type="Gene3D" id="1.20.1250.20">
    <property type="entry name" value="MFS general substrate transporter like domains"/>
    <property type="match status" value="1"/>
</dbReference>
<evidence type="ECO:0000313" key="9">
    <source>
        <dbReference type="Proteomes" id="UP000014760"/>
    </source>
</evidence>
<accession>R7VF37</accession>
<keyword evidence="2 5" id="KW-0812">Transmembrane</keyword>
<sequence length="496" mass="55023">MDKKTAKENELKVIDPKKLDSSAAPKEFEDLIDSLGSFGHWQRVIFVLISAADVFGAFAMMLPVFTGATPNWSCRQFRHGNIYMNGSEVNNDTSEICEYKTTTDTNFHCSEFAFDGDFTSVVTEWNLVCGVSYVKNLINVIQMVGLTLGALCFGQMSDLAGRKKPYFLAYSFLIFSGFGSAFATSWKVYAFCRFLVGLGFGALMVVNCVFPLEFVGRRWRTVCGTVGFWAIGQLVLALMANYIKHWRYLTMASSISVKVMCFFSFIPESPRWLIQQGRYEEAGEILENIARKNNRPRPDFSQIVQVAKDERAQEATTRRFSTFLIYYELAYNMSALSGNRYVNMVYAGLVDLVAMLSVIPLNNTIGRRCSIVLFVTLALVGNVVLLGIYTAHKENEEGAPAAILLFTLLGKSAALAGTYVMQIYCAELYPTVIRNLGVGAGSVAARIGGIVAPSLVFLGTYNVTVPYIVSSSLCVVMLPLVWQLQETKDRALQDAL</sequence>
<dbReference type="GO" id="GO:0022857">
    <property type="term" value="F:transmembrane transporter activity"/>
    <property type="evidence" value="ECO:0007669"/>
    <property type="project" value="InterPro"/>
</dbReference>
<dbReference type="PROSITE" id="PS50850">
    <property type="entry name" value="MFS"/>
    <property type="match status" value="1"/>
</dbReference>
<dbReference type="AlphaFoldDB" id="R7VF37"/>
<feature type="transmembrane region" description="Helical" evidence="5">
    <location>
        <begin position="436"/>
        <end position="458"/>
    </location>
</feature>
<feature type="transmembrane region" description="Helical" evidence="5">
    <location>
        <begin position="401"/>
        <end position="424"/>
    </location>
</feature>
<dbReference type="OMA" id="SWRTICG"/>
<evidence type="ECO:0000259" key="6">
    <source>
        <dbReference type="PROSITE" id="PS50850"/>
    </source>
</evidence>
<feature type="transmembrane region" description="Helical" evidence="5">
    <location>
        <begin position="222"/>
        <end position="243"/>
    </location>
</feature>
<feature type="domain" description="Major facilitator superfamily (MFS) profile" evidence="6">
    <location>
        <begin position="45"/>
        <end position="489"/>
    </location>
</feature>
<keyword evidence="9" id="KW-1185">Reference proteome</keyword>
<name>R7VF37_CAPTE</name>
<evidence type="ECO:0000256" key="4">
    <source>
        <dbReference type="ARBA" id="ARBA00023136"/>
    </source>
</evidence>
<feature type="transmembrane region" description="Helical" evidence="5">
    <location>
        <begin position="464"/>
        <end position="482"/>
    </location>
</feature>
<feature type="transmembrane region" description="Helical" evidence="5">
    <location>
        <begin position="44"/>
        <end position="65"/>
    </location>
</feature>
<gene>
    <name evidence="7" type="ORF">CAPTEDRAFT_222145</name>
</gene>
<dbReference type="EMBL" id="KB292644">
    <property type="protein sequence ID" value="ELU17167.1"/>
    <property type="molecule type" value="Genomic_DNA"/>
</dbReference>
<feature type="transmembrane region" description="Helical" evidence="5">
    <location>
        <begin position="371"/>
        <end position="389"/>
    </location>
</feature>
<evidence type="ECO:0000313" key="7">
    <source>
        <dbReference type="EMBL" id="ELU17167.1"/>
    </source>
</evidence>
<evidence type="ECO:0000313" key="8">
    <source>
        <dbReference type="EnsemblMetazoa" id="CapteP222145"/>
    </source>
</evidence>
<dbReference type="Proteomes" id="UP000014760">
    <property type="component" value="Unassembled WGS sequence"/>
</dbReference>
<evidence type="ECO:0000256" key="3">
    <source>
        <dbReference type="ARBA" id="ARBA00022989"/>
    </source>
</evidence>
<evidence type="ECO:0000256" key="1">
    <source>
        <dbReference type="ARBA" id="ARBA00004141"/>
    </source>
</evidence>
<feature type="transmembrane region" description="Helical" evidence="5">
    <location>
        <begin position="188"/>
        <end position="210"/>
    </location>
</feature>
<dbReference type="GO" id="GO:0016020">
    <property type="term" value="C:membrane"/>
    <property type="evidence" value="ECO:0007669"/>
    <property type="project" value="UniProtKB-SubCell"/>
</dbReference>
<dbReference type="PROSITE" id="PS00217">
    <property type="entry name" value="SUGAR_TRANSPORT_2"/>
    <property type="match status" value="1"/>
</dbReference>
<dbReference type="PANTHER" id="PTHR24064">
    <property type="entry name" value="SOLUTE CARRIER FAMILY 22 MEMBER"/>
    <property type="match status" value="1"/>
</dbReference>
<evidence type="ECO:0000256" key="2">
    <source>
        <dbReference type="ARBA" id="ARBA00022692"/>
    </source>
</evidence>
<dbReference type="OrthoDB" id="3936150at2759"/>
<dbReference type="Pfam" id="PF00083">
    <property type="entry name" value="Sugar_tr"/>
    <property type="match status" value="1"/>
</dbReference>
<dbReference type="InterPro" id="IPR005828">
    <property type="entry name" value="MFS_sugar_transport-like"/>
</dbReference>
<protein>
    <recommendedName>
        <fullName evidence="6">Major facilitator superfamily (MFS) profile domain-containing protein</fullName>
    </recommendedName>
</protein>
<dbReference type="InterPro" id="IPR005829">
    <property type="entry name" value="Sugar_transporter_CS"/>
</dbReference>
<dbReference type="EMBL" id="AMQN01017016">
    <property type="status" value="NOT_ANNOTATED_CDS"/>
    <property type="molecule type" value="Genomic_DNA"/>
</dbReference>
<feature type="transmembrane region" description="Helical" evidence="5">
    <location>
        <begin position="341"/>
        <end position="359"/>
    </location>
</feature>
<feature type="transmembrane region" description="Helical" evidence="5">
    <location>
        <begin position="133"/>
        <end position="153"/>
    </location>
</feature>
<keyword evidence="3 5" id="KW-1133">Transmembrane helix</keyword>
<keyword evidence="4 5" id="KW-0472">Membrane</keyword>
<dbReference type="STRING" id="283909.R7VF37"/>
<reference evidence="8" key="3">
    <citation type="submission" date="2015-06" db="UniProtKB">
        <authorList>
            <consortium name="EnsemblMetazoa"/>
        </authorList>
    </citation>
    <scope>IDENTIFICATION</scope>
</reference>
<comment type="subcellular location">
    <subcellularLocation>
        <location evidence="1">Membrane</location>
        <topology evidence="1">Multi-pass membrane protein</topology>
    </subcellularLocation>
</comment>
<proteinExistence type="predicted"/>
<dbReference type="InterPro" id="IPR036259">
    <property type="entry name" value="MFS_trans_sf"/>
</dbReference>
<evidence type="ECO:0000256" key="5">
    <source>
        <dbReference type="SAM" id="Phobius"/>
    </source>
</evidence>